<name>A0ABU1UTS4_9GAMM</name>
<protein>
    <submittedName>
        <fullName evidence="1">Uncharacterized protein</fullName>
    </submittedName>
</protein>
<organism evidence="1 2">
    <name type="scientific">Cellvibrio fibrivorans</name>
    <dbReference type="NCBI Taxonomy" id="126350"/>
    <lineage>
        <taxon>Bacteria</taxon>
        <taxon>Pseudomonadati</taxon>
        <taxon>Pseudomonadota</taxon>
        <taxon>Gammaproteobacteria</taxon>
        <taxon>Cellvibrionales</taxon>
        <taxon>Cellvibrionaceae</taxon>
        <taxon>Cellvibrio</taxon>
    </lineage>
</organism>
<dbReference type="Proteomes" id="UP001253595">
    <property type="component" value="Unassembled WGS sequence"/>
</dbReference>
<evidence type="ECO:0000313" key="2">
    <source>
        <dbReference type="Proteomes" id="UP001253595"/>
    </source>
</evidence>
<dbReference type="EMBL" id="JAVDVX010000001">
    <property type="protein sequence ID" value="MDR7088570.1"/>
    <property type="molecule type" value="Genomic_DNA"/>
</dbReference>
<keyword evidence="2" id="KW-1185">Reference proteome</keyword>
<sequence>MFRLKWAGKCTDLCETLAARVNLAKAAIFQELLLCALHLK</sequence>
<proteinExistence type="predicted"/>
<accession>A0ABU1UTS4</accession>
<comment type="caution">
    <text evidence="1">The sequence shown here is derived from an EMBL/GenBank/DDBJ whole genome shotgun (WGS) entry which is preliminary data.</text>
</comment>
<evidence type="ECO:0000313" key="1">
    <source>
        <dbReference type="EMBL" id="MDR7088570.1"/>
    </source>
</evidence>
<gene>
    <name evidence="1" type="ORF">J2X05_000573</name>
</gene>
<reference evidence="1 2" key="1">
    <citation type="submission" date="2023-07" db="EMBL/GenBank/DDBJ databases">
        <title>Sorghum-associated microbial communities from plants grown in Nebraska, USA.</title>
        <authorList>
            <person name="Schachtman D."/>
        </authorList>
    </citation>
    <scope>NUCLEOTIDE SEQUENCE [LARGE SCALE GENOMIC DNA]</scope>
    <source>
        <strain evidence="1 2">BE190</strain>
    </source>
</reference>